<organism evidence="1 2">
    <name type="scientific">Persea americana</name>
    <name type="common">Avocado</name>
    <dbReference type="NCBI Taxonomy" id="3435"/>
    <lineage>
        <taxon>Eukaryota</taxon>
        <taxon>Viridiplantae</taxon>
        <taxon>Streptophyta</taxon>
        <taxon>Embryophyta</taxon>
        <taxon>Tracheophyta</taxon>
        <taxon>Spermatophyta</taxon>
        <taxon>Magnoliopsida</taxon>
        <taxon>Magnoliidae</taxon>
        <taxon>Laurales</taxon>
        <taxon>Lauraceae</taxon>
        <taxon>Persea</taxon>
    </lineage>
</organism>
<gene>
    <name evidence="1" type="ORF">MRB53_005971</name>
</gene>
<dbReference type="Proteomes" id="UP001234297">
    <property type="component" value="Chromosome 2"/>
</dbReference>
<protein>
    <submittedName>
        <fullName evidence="1">Uncharacterized protein</fullName>
    </submittedName>
</protein>
<evidence type="ECO:0000313" key="2">
    <source>
        <dbReference type="Proteomes" id="UP001234297"/>
    </source>
</evidence>
<comment type="caution">
    <text evidence="1">The sequence shown here is derived from an EMBL/GenBank/DDBJ whole genome shotgun (WGS) entry which is preliminary data.</text>
</comment>
<proteinExistence type="predicted"/>
<accession>A0ACC2MFC5</accession>
<keyword evidence="2" id="KW-1185">Reference proteome</keyword>
<name>A0ACC2MFC5_PERAE</name>
<evidence type="ECO:0000313" key="1">
    <source>
        <dbReference type="EMBL" id="KAJ8644223.1"/>
    </source>
</evidence>
<reference evidence="1 2" key="1">
    <citation type="journal article" date="2022" name="Hortic Res">
        <title>A haplotype resolved chromosomal level avocado genome allows analysis of novel avocado genes.</title>
        <authorList>
            <person name="Nath O."/>
            <person name="Fletcher S.J."/>
            <person name="Hayward A."/>
            <person name="Shaw L.M."/>
            <person name="Masouleh A.K."/>
            <person name="Furtado A."/>
            <person name="Henry R.J."/>
            <person name="Mitter N."/>
        </authorList>
    </citation>
    <scope>NUCLEOTIDE SEQUENCE [LARGE SCALE GENOMIC DNA]</scope>
    <source>
        <strain evidence="2">cv. Hass</strain>
    </source>
</reference>
<sequence>MPSPENKGLELCLKIDQPSLQIGRDLKRQSLAILVAENSNPGSEKKLGNCRGQGTVALITEDPSLPRDIPREDSTRATSRARRSSKGYQFQSFVVKQNGGGRRKHGF</sequence>
<dbReference type="EMBL" id="CM056810">
    <property type="protein sequence ID" value="KAJ8644223.1"/>
    <property type="molecule type" value="Genomic_DNA"/>
</dbReference>